<dbReference type="SUPFAM" id="SSF52047">
    <property type="entry name" value="RNI-like"/>
    <property type="match status" value="1"/>
</dbReference>
<reference evidence="1 2" key="1">
    <citation type="journal article" date="2016" name="Mol. Biol. Evol.">
        <title>Comparative Genomics of Early-Diverging Mushroom-Forming Fungi Provides Insights into the Origins of Lignocellulose Decay Capabilities.</title>
        <authorList>
            <person name="Nagy L.G."/>
            <person name="Riley R."/>
            <person name="Tritt A."/>
            <person name="Adam C."/>
            <person name="Daum C."/>
            <person name="Floudas D."/>
            <person name="Sun H."/>
            <person name="Yadav J.S."/>
            <person name="Pangilinan J."/>
            <person name="Larsson K.H."/>
            <person name="Matsuura K."/>
            <person name="Barry K."/>
            <person name="Labutti K."/>
            <person name="Kuo R."/>
            <person name="Ohm R.A."/>
            <person name="Bhattacharya S.S."/>
            <person name="Shirouzu T."/>
            <person name="Yoshinaga Y."/>
            <person name="Martin F.M."/>
            <person name="Grigoriev I.V."/>
            <person name="Hibbett D.S."/>
        </authorList>
    </citation>
    <scope>NUCLEOTIDE SEQUENCE [LARGE SCALE GENOMIC DNA]</scope>
    <source>
        <strain evidence="1 2">CBS 109695</strain>
    </source>
</reference>
<dbReference type="OrthoDB" id="3270987at2759"/>
<name>A0A165XIN1_9AGAM</name>
<dbReference type="Proteomes" id="UP000076532">
    <property type="component" value="Unassembled WGS sequence"/>
</dbReference>
<gene>
    <name evidence="1" type="ORF">FIBSPDRAFT_901151</name>
</gene>
<proteinExistence type="predicted"/>
<sequence length="422" mass="47608">MKNVDTPVHRLPEELLGEILTLSVIASWKETRGPVALSVCPRWRMVALSTPRVWSNISFLSPNHTQAEFKRAETWLARSGQSPLTIHVGHHVERAMELLVPFSARWISVVFLADPSRAPNLPMIKGELPLLESLKLINPGYDPTSTFKVFNTAPRLRHLTYFEYCNIHEVLVPWDKLASCTVTTFRSLADAISLLSNAPNLTDLTIHIQSHGVARHSPHPAIRHPRLASLHLHAPFHGAQFLNILELPSLRDLRIYPSFDTTWQPASVAALLSRSKCNLNRLLIHMGAASAHQLSQLLHMSPSLEHLTLEFDRGYRWFSALKILEPEHGLVPALRTLCLDFKGDFDFAELALMVEARWWGVYGYCSGSDISLKSVRARCYCDGPFLKVDPLSIERLKALHWEGLDIGFVVGQELRQEGEPFL</sequence>
<evidence type="ECO:0000313" key="1">
    <source>
        <dbReference type="EMBL" id="KZP08580.1"/>
    </source>
</evidence>
<dbReference type="InterPro" id="IPR032675">
    <property type="entry name" value="LRR_dom_sf"/>
</dbReference>
<organism evidence="1 2">
    <name type="scientific">Athelia psychrophila</name>
    <dbReference type="NCBI Taxonomy" id="1759441"/>
    <lineage>
        <taxon>Eukaryota</taxon>
        <taxon>Fungi</taxon>
        <taxon>Dikarya</taxon>
        <taxon>Basidiomycota</taxon>
        <taxon>Agaricomycotina</taxon>
        <taxon>Agaricomycetes</taxon>
        <taxon>Agaricomycetidae</taxon>
        <taxon>Atheliales</taxon>
        <taxon>Atheliaceae</taxon>
        <taxon>Athelia</taxon>
    </lineage>
</organism>
<dbReference type="EMBL" id="KV417718">
    <property type="protein sequence ID" value="KZP08580.1"/>
    <property type="molecule type" value="Genomic_DNA"/>
</dbReference>
<evidence type="ECO:0000313" key="2">
    <source>
        <dbReference type="Proteomes" id="UP000076532"/>
    </source>
</evidence>
<dbReference type="AlphaFoldDB" id="A0A165XIN1"/>
<protein>
    <submittedName>
        <fullName evidence="1">Uncharacterized protein</fullName>
    </submittedName>
</protein>
<dbReference type="Gene3D" id="3.80.10.10">
    <property type="entry name" value="Ribonuclease Inhibitor"/>
    <property type="match status" value="1"/>
</dbReference>
<accession>A0A165XIN1</accession>
<keyword evidence="2" id="KW-1185">Reference proteome</keyword>